<proteinExistence type="predicted"/>
<dbReference type="EMBL" id="JAXOVC010000002">
    <property type="protein sequence ID" value="KAK4505917.1"/>
    <property type="molecule type" value="Genomic_DNA"/>
</dbReference>
<evidence type="ECO:0000313" key="3">
    <source>
        <dbReference type="EMBL" id="KAK4505917.1"/>
    </source>
</evidence>
<organism evidence="3 4">
    <name type="scientific">Zasmidium cellare</name>
    <name type="common">Wine cellar mold</name>
    <name type="synonym">Racodium cellare</name>
    <dbReference type="NCBI Taxonomy" id="395010"/>
    <lineage>
        <taxon>Eukaryota</taxon>
        <taxon>Fungi</taxon>
        <taxon>Dikarya</taxon>
        <taxon>Ascomycota</taxon>
        <taxon>Pezizomycotina</taxon>
        <taxon>Dothideomycetes</taxon>
        <taxon>Dothideomycetidae</taxon>
        <taxon>Mycosphaerellales</taxon>
        <taxon>Mycosphaerellaceae</taxon>
        <taxon>Zasmidium</taxon>
    </lineage>
</organism>
<keyword evidence="2" id="KW-0472">Membrane</keyword>
<keyword evidence="2" id="KW-0812">Transmembrane</keyword>
<feature type="region of interest" description="Disordered" evidence="1">
    <location>
        <begin position="93"/>
        <end position="112"/>
    </location>
</feature>
<sequence>MVTSDYVQSNTVWYAASLWNASLILAIFALIAAGQEQMLLTKMRAAFDRAFPHFGSDSGLQTPLRTQQRSMDDDDYHVLKLFLFSPQHYGKIDRTTSRAPRSNDVELQNAPTSTVESRTTPEWFLSKTMMFLWQCPLAFLSYSWVCFIAAFTLHTIHPPLTSWNEHAKVAVFYLAFLIPSLVVFFWCGTLPMWHSSCTRKDKSILVTKQKHQRVNTYLSIQTQRRRNST</sequence>
<accession>A0ABR0EWC6</accession>
<evidence type="ECO:0000256" key="2">
    <source>
        <dbReference type="SAM" id="Phobius"/>
    </source>
</evidence>
<evidence type="ECO:0000313" key="4">
    <source>
        <dbReference type="Proteomes" id="UP001305779"/>
    </source>
</evidence>
<keyword evidence="4" id="KW-1185">Reference proteome</keyword>
<dbReference type="Proteomes" id="UP001305779">
    <property type="component" value="Unassembled WGS sequence"/>
</dbReference>
<evidence type="ECO:0000256" key="1">
    <source>
        <dbReference type="SAM" id="MobiDB-lite"/>
    </source>
</evidence>
<keyword evidence="2" id="KW-1133">Transmembrane helix</keyword>
<protein>
    <submittedName>
        <fullName evidence="3">Uncharacterized protein</fullName>
    </submittedName>
</protein>
<gene>
    <name evidence="3" type="ORF">PRZ48_003882</name>
</gene>
<reference evidence="3 4" key="1">
    <citation type="journal article" date="2023" name="G3 (Bethesda)">
        <title>A chromosome-level genome assembly of Zasmidium syzygii isolated from banana leaves.</title>
        <authorList>
            <person name="van Westerhoven A.C."/>
            <person name="Mehrabi R."/>
            <person name="Talebi R."/>
            <person name="Steentjes M.B.F."/>
            <person name="Corcolon B."/>
            <person name="Chong P.A."/>
            <person name="Kema G.H.J."/>
            <person name="Seidl M.F."/>
        </authorList>
    </citation>
    <scope>NUCLEOTIDE SEQUENCE [LARGE SCALE GENOMIC DNA]</scope>
    <source>
        <strain evidence="3 4">P124</strain>
    </source>
</reference>
<feature type="compositionally biased region" description="Basic and acidic residues" evidence="1">
    <location>
        <begin position="93"/>
        <end position="104"/>
    </location>
</feature>
<comment type="caution">
    <text evidence="3">The sequence shown here is derived from an EMBL/GenBank/DDBJ whole genome shotgun (WGS) entry which is preliminary data.</text>
</comment>
<name>A0ABR0EWC6_ZASCE</name>
<feature type="transmembrane region" description="Helical" evidence="2">
    <location>
        <begin position="12"/>
        <end position="34"/>
    </location>
</feature>
<feature type="transmembrane region" description="Helical" evidence="2">
    <location>
        <begin position="171"/>
        <end position="193"/>
    </location>
</feature>
<feature type="transmembrane region" description="Helical" evidence="2">
    <location>
        <begin position="131"/>
        <end position="151"/>
    </location>
</feature>